<dbReference type="PANTHER" id="PTHR32063:SF0">
    <property type="entry name" value="SWARMING MOTILITY PROTEIN SWRC"/>
    <property type="match status" value="1"/>
</dbReference>
<dbReference type="AlphaFoldDB" id="A0A0F9W0X2"/>
<dbReference type="GO" id="GO:0005886">
    <property type="term" value="C:plasma membrane"/>
    <property type="evidence" value="ECO:0007669"/>
    <property type="project" value="TreeGrafter"/>
</dbReference>
<keyword evidence="1" id="KW-0472">Membrane</keyword>
<evidence type="ECO:0000256" key="1">
    <source>
        <dbReference type="SAM" id="Phobius"/>
    </source>
</evidence>
<evidence type="ECO:0000313" key="2">
    <source>
        <dbReference type="EMBL" id="KKN79266.1"/>
    </source>
</evidence>
<feature type="transmembrane region" description="Helical" evidence="1">
    <location>
        <begin position="341"/>
        <end position="369"/>
    </location>
</feature>
<dbReference type="Gene3D" id="3.30.2090.10">
    <property type="entry name" value="Multidrug efflux transporter AcrB TolC docking domain, DN and DC subdomains"/>
    <property type="match status" value="2"/>
</dbReference>
<name>A0A0F9W0X2_9ZZZZ</name>
<feature type="transmembrane region" description="Helical" evidence="1">
    <location>
        <begin position="1013"/>
        <end position="1039"/>
    </location>
</feature>
<feature type="transmembrane region" description="Helical" evidence="1">
    <location>
        <begin position="402"/>
        <end position="427"/>
    </location>
</feature>
<comment type="caution">
    <text evidence="2">The sequence shown here is derived from an EMBL/GenBank/DDBJ whole genome shotgun (WGS) entry which is preliminary data.</text>
</comment>
<dbReference type="Gene3D" id="3.30.70.1320">
    <property type="entry name" value="Multidrug efflux transporter AcrB pore domain like"/>
    <property type="match status" value="1"/>
</dbReference>
<dbReference type="GO" id="GO:0042910">
    <property type="term" value="F:xenobiotic transmembrane transporter activity"/>
    <property type="evidence" value="ECO:0007669"/>
    <property type="project" value="TreeGrafter"/>
</dbReference>
<keyword evidence="1" id="KW-1133">Transmembrane helix</keyword>
<dbReference type="EMBL" id="LAZR01000250">
    <property type="protein sequence ID" value="KKN79266.1"/>
    <property type="molecule type" value="Genomic_DNA"/>
</dbReference>
<dbReference type="Gene3D" id="1.20.1640.10">
    <property type="entry name" value="Multidrug efflux transporter AcrB transmembrane domain"/>
    <property type="match status" value="2"/>
</dbReference>
<dbReference type="SUPFAM" id="SSF82866">
    <property type="entry name" value="Multidrug efflux transporter AcrB transmembrane domain"/>
    <property type="match status" value="2"/>
</dbReference>
<evidence type="ECO:0008006" key="3">
    <source>
        <dbReference type="Google" id="ProtNLM"/>
    </source>
</evidence>
<dbReference type="InterPro" id="IPR027463">
    <property type="entry name" value="AcrB_DN_DC_subdom"/>
</dbReference>
<dbReference type="InterPro" id="IPR001036">
    <property type="entry name" value="Acrflvin-R"/>
</dbReference>
<feature type="transmembrane region" description="Helical" evidence="1">
    <location>
        <begin position="936"/>
        <end position="960"/>
    </location>
</feature>
<feature type="transmembrane region" description="Helical" evidence="1">
    <location>
        <begin position="376"/>
        <end position="396"/>
    </location>
</feature>
<dbReference type="SUPFAM" id="SSF82714">
    <property type="entry name" value="Multidrug efflux transporter AcrB TolC docking domain, DN and DC subdomains"/>
    <property type="match status" value="2"/>
</dbReference>
<sequence>MTDQAREATANQTIAGLAISRPIGTLAIAAVVLVIGLYFLQRLPIDLLPTIEFPQIQVTVNYPGVSAEVVEEQITRVLERNLADTEDLTRISSRVSEGQTSVSLTFEFGTNLDMALQNTARGLEQARGLLPEIDPPRVRKFDPGRQAVWQGGFSSTVRSEAEVTDWIENYLTPQLIGISGVSSVESIGGMVREIEVIVDPLRLLSYRLSLSDVSQTLANENRDIALGRVTSEHFDVAAKTEGLFKSLEQIRDVRLALPNELYRYASSIRLADVATVRDGHRRQRVFSRLNGTPATQVSIYKLPAANTVAVAEQVATTLARLQRSNFIPADIRFEATRDSTFFIRGAISSVSSAALLGGLLAMLMVLLFLGSLRKGFVIGLSIPLALMATFSLMGLGNLTLNIMSLGGLALGVGLLLDNAIVMLENIYRHRDTLGKSADDAARDGANEVVSAITAGTLTNLAAVLPFLLVSGVAALVFQEMILTIGFSIIATLGAALTLVPALAALTGKLRGSSGLATSLPVRTFGALVDWLRRGYSRSLPVALKRRWVVIGMAALALGGSAWLFNELGNEFLPQMDDGAVHIFTRLPPGAPLQETQLRARQVEKLLLEFEHVQTVFTLAGGALWGGVVSEEAGTSIFVIQLVPAADRPDVPAGVWVAEARDAVRSLDIPGMKVFGIPPRIHGLRFTDQGNDFQIGVTGPDLQTLHALSSDIALRLEGIRGLEGIDGGTDNQSPLLRMLVDRQKAAEYGMQVADVGQVIRDAVDGMVPTQYIDANMEYDMRVRLPHDLVDDAQALENLLVPRDQGEPVVLRDLANFELGEGPSTISRENQSRIVRVVGDINSSLSDVSTIMAEVQSRLADLKIPERYSLIYGGQWEIIQDTNREVTVVILLSLFLVFVVLAVQYERLGNPLIIMVAAPLSLIGVSLTLWLTSTPVSAPVMIGLILLVGIVVNNAILLIEYIERGRQAGLSVTQAIVEAGNVRLRPILMTTLTTVLGMAPLAIGLGEGAEMLRPLALTVVGGLTFSMLLTLFVVPCLYLIVNGATARVETTLPNS</sequence>
<reference evidence="2" key="1">
    <citation type="journal article" date="2015" name="Nature">
        <title>Complex archaea that bridge the gap between prokaryotes and eukaryotes.</title>
        <authorList>
            <person name="Spang A."/>
            <person name="Saw J.H."/>
            <person name="Jorgensen S.L."/>
            <person name="Zaremba-Niedzwiedzka K."/>
            <person name="Martijn J."/>
            <person name="Lind A.E."/>
            <person name="van Eijk R."/>
            <person name="Schleper C."/>
            <person name="Guy L."/>
            <person name="Ettema T.J."/>
        </authorList>
    </citation>
    <scope>NUCLEOTIDE SEQUENCE</scope>
</reference>
<dbReference type="Gene3D" id="3.30.70.1430">
    <property type="entry name" value="Multidrug efflux transporter AcrB pore domain"/>
    <property type="match status" value="2"/>
</dbReference>
<feature type="transmembrane region" description="Helical" evidence="1">
    <location>
        <begin position="23"/>
        <end position="40"/>
    </location>
</feature>
<dbReference type="Pfam" id="PF00873">
    <property type="entry name" value="ACR_tran"/>
    <property type="match status" value="1"/>
</dbReference>
<feature type="transmembrane region" description="Helical" evidence="1">
    <location>
        <begin position="910"/>
        <end position="930"/>
    </location>
</feature>
<dbReference type="PRINTS" id="PR00702">
    <property type="entry name" value="ACRIFLAVINRP"/>
</dbReference>
<dbReference type="SUPFAM" id="SSF82693">
    <property type="entry name" value="Multidrug efflux transporter AcrB pore domain, PN1, PN2, PC1 and PC2 subdomains"/>
    <property type="match status" value="3"/>
</dbReference>
<feature type="transmembrane region" description="Helical" evidence="1">
    <location>
        <begin position="480"/>
        <end position="505"/>
    </location>
</feature>
<dbReference type="Gene3D" id="3.30.70.1440">
    <property type="entry name" value="Multidrug efflux transporter AcrB pore domain"/>
    <property type="match status" value="1"/>
</dbReference>
<accession>A0A0F9W0X2</accession>
<keyword evidence="1" id="KW-0812">Transmembrane</keyword>
<gene>
    <name evidence="2" type="ORF">LCGC14_0341520</name>
</gene>
<feature type="transmembrane region" description="Helical" evidence="1">
    <location>
        <begin position="547"/>
        <end position="564"/>
    </location>
</feature>
<feature type="transmembrane region" description="Helical" evidence="1">
    <location>
        <begin position="884"/>
        <end position="903"/>
    </location>
</feature>
<dbReference type="PANTHER" id="PTHR32063">
    <property type="match status" value="1"/>
</dbReference>
<feature type="transmembrane region" description="Helical" evidence="1">
    <location>
        <begin position="448"/>
        <end position="468"/>
    </location>
</feature>
<feature type="transmembrane region" description="Helical" evidence="1">
    <location>
        <begin position="980"/>
        <end position="1001"/>
    </location>
</feature>
<proteinExistence type="predicted"/>
<organism evidence="2">
    <name type="scientific">marine sediment metagenome</name>
    <dbReference type="NCBI Taxonomy" id="412755"/>
    <lineage>
        <taxon>unclassified sequences</taxon>
        <taxon>metagenomes</taxon>
        <taxon>ecological metagenomes</taxon>
    </lineage>
</organism>
<protein>
    <recommendedName>
        <fullName evidence="3">SSD domain-containing protein</fullName>
    </recommendedName>
</protein>